<sequence length="275" mass="30830">MRAIAPPFTVAGPSGARIRDRLRVGVADERVLALVGQHLGRYQRADLAERVVIGPVPVKEARRAERKKKLTGVSSSRWAGAMTRVSEDQYQLSMRCLYDERAGLRRAIKKIARRLAVPCGQREGRVRGYQNRCERFQKQRRLQALQARLAVVERRIAEGWWPSVVVGGRRLAKLRHRLDQAHLTAGEWRGRWEAARLFLTADGESGAPHGNYTITVDPTDGSVTIRASCGRGGDRQTRPGATDPASARCDRSRPEDRTAESYRPDRIRTPVRVGP</sequence>
<name>A0ABP5SDG2_9ACTN</name>
<comment type="caution">
    <text evidence="2">The sequence shown here is derived from an EMBL/GenBank/DDBJ whole genome shotgun (WGS) entry which is preliminary data.</text>
</comment>
<dbReference type="RefSeq" id="WP_346173151.1">
    <property type="nucleotide sequence ID" value="NZ_BAAASD010000003.1"/>
</dbReference>
<dbReference type="EMBL" id="BAAASD010000003">
    <property type="protein sequence ID" value="GAA2328621.1"/>
    <property type="molecule type" value="Genomic_DNA"/>
</dbReference>
<reference evidence="3" key="1">
    <citation type="journal article" date="2019" name="Int. J. Syst. Evol. Microbiol.">
        <title>The Global Catalogue of Microorganisms (GCM) 10K type strain sequencing project: providing services to taxonomists for standard genome sequencing and annotation.</title>
        <authorList>
            <consortium name="The Broad Institute Genomics Platform"/>
            <consortium name="The Broad Institute Genome Sequencing Center for Infectious Disease"/>
            <person name="Wu L."/>
            <person name="Ma J."/>
        </authorList>
    </citation>
    <scope>NUCLEOTIDE SEQUENCE [LARGE SCALE GENOMIC DNA]</scope>
    <source>
        <strain evidence="3">JCM 4316</strain>
    </source>
</reference>
<evidence type="ECO:0000313" key="3">
    <source>
        <dbReference type="Proteomes" id="UP001500253"/>
    </source>
</evidence>
<dbReference type="Proteomes" id="UP001500253">
    <property type="component" value="Unassembled WGS sequence"/>
</dbReference>
<proteinExistence type="predicted"/>
<evidence type="ECO:0000256" key="1">
    <source>
        <dbReference type="SAM" id="MobiDB-lite"/>
    </source>
</evidence>
<evidence type="ECO:0008006" key="4">
    <source>
        <dbReference type="Google" id="ProtNLM"/>
    </source>
</evidence>
<keyword evidence="3" id="KW-1185">Reference proteome</keyword>
<feature type="region of interest" description="Disordered" evidence="1">
    <location>
        <begin position="228"/>
        <end position="275"/>
    </location>
</feature>
<gene>
    <name evidence="2" type="ORF">GCM10010246_08830</name>
</gene>
<organism evidence="2 3">
    <name type="scientific">Streptomyces cuspidosporus</name>
    <dbReference type="NCBI Taxonomy" id="66882"/>
    <lineage>
        <taxon>Bacteria</taxon>
        <taxon>Bacillati</taxon>
        <taxon>Actinomycetota</taxon>
        <taxon>Actinomycetes</taxon>
        <taxon>Kitasatosporales</taxon>
        <taxon>Streptomycetaceae</taxon>
        <taxon>Streptomyces</taxon>
    </lineage>
</organism>
<accession>A0ABP5SDG2</accession>
<evidence type="ECO:0000313" key="2">
    <source>
        <dbReference type="EMBL" id="GAA2328621.1"/>
    </source>
</evidence>
<feature type="compositionally biased region" description="Basic and acidic residues" evidence="1">
    <location>
        <begin position="248"/>
        <end position="268"/>
    </location>
</feature>
<protein>
    <recommendedName>
        <fullName evidence="4">Transposase</fullName>
    </recommendedName>
</protein>